<keyword evidence="2" id="KW-1185">Reference proteome</keyword>
<accession>A0A0D6M1U9</accession>
<dbReference type="EMBL" id="KE124836">
    <property type="protein sequence ID" value="EPB77453.1"/>
    <property type="molecule type" value="Genomic_DNA"/>
</dbReference>
<dbReference type="Pfam" id="PF03564">
    <property type="entry name" value="DUF1759"/>
    <property type="match status" value="1"/>
</dbReference>
<dbReference type="Proteomes" id="UP000054495">
    <property type="component" value="Unassembled WGS sequence"/>
</dbReference>
<evidence type="ECO:0000313" key="2">
    <source>
        <dbReference type="Proteomes" id="UP000054495"/>
    </source>
</evidence>
<reference evidence="1 2" key="1">
    <citation type="submission" date="2013-05" db="EMBL/GenBank/DDBJ databases">
        <title>Draft genome of the parasitic nematode Anyclostoma ceylanicum.</title>
        <authorList>
            <person name="Mitreva M."/>
        </authorList>
    </citation>
    <scope>NUCLEOTIDE SEQUENCE [LARGE SCALE GENOMIC DNA]</scope>
</reference>
<evidence type="ECO:0000313" key="1">
    <source>
        <dbReference type="EMBL" id="EPB77453.1"/>
    </source>
</evidence>
<dbReference type="InterPro" id="IPR005312">
    <property type="entry name" value="DUF1759"/>
</dbReference>
<dbReference type="AlphaFoldDB" id="A0A0D6M1U9"/>
<sequence length="280" mass="32484">MALKVCDEHIALLETSLSKLASAFDDLEEHSKDDGEQLDKYMNSVQEEIVKLHAHKTQLQHMIRDCTNDREMEPREDGRTPSVVTQATPLSPSNLPVIPIPIFSGRRWEWENFCALFEANVHDQDLTELQKFNYLVSSLRDEAKEITRFQVTENNYERAMKGSPSETLRQIQKAAPEKRLKQDNDGEWALELWLNAIDNIISQEERLKDLLSEGNRREKFSSLNETRRNPSVCECCKQKGHKWNFCPKIANPSARRTFLVESEMPQLRIKCTSCSFLSKW</sequence>
<protein>
    <submittedName>
        <fullName evidence="1">Uncharacterized protein</fullName>
    </submittedName>
</protein>
<gene>
    <name evidence="1" type="ORF">ANCCEY_03436</name>
</gene>
<name>A0A0D6M1U9_9BILA</name>
<organism evidence="1 2">
    <name type="scientific">Ancylostoma ceylanicum</name>
    <dbReference type="NCBI Taxonomy" id="53326"/>
    <lineage>
        <taxon>Eukaryota</taxon>
        <taxon>Metazoa</taxon>
        <taxon>Ecdysozoa</taxon>
        <taxon>Nematoda</taxon>
        <taxon>Chromadorea</taxon>
        <taxon>Rhabditida</taxon>
        <taxon>Rhabditina</taxon>
        <taxon>Rhabditomorpha</taxon>
        <taxon>Strongyloidea</taxon>
        <taxon>Ancylostomatidae</taxon>
        <taxon>Ancylostomatinae</taxon>
        <taxon>Ancylostoma</taxon>
    </lineage>
</organism>
<proteinExistence type="predicted"/>